<dbReference type="PRINTS" id="PR00109">
    <property type="entry name" value="TYRKINASE"/>
</dbReference>
<keyword evidence="3 6" id="KW-0547">Nucleotide-binding</keyword>
<sequence>MQPYLPGKGLFLPVGALPGKGSDGSPGSREKKDAGRSLRASQLTDVTAEGSSSSSSYARSPSIRVKCYVDEGDVLLYQVEPTLTSCEALWGELHKDWGNEISLRWKDEEGDAILMRQPRDLLVALEHNRSSPSLKISMERGLSPAQSISRKSKSARSHRSTRSSGGSPRPSDPLQPQASAVPSSIGSIFSDSPVSPAASDRPQGGGEGVDVMKRLEQMIVAAEEGGTDETQQMDMLSTLTEETITEKDLQMGQKLGAGSYGTVYLAMHTHTGQLLALKQVELATHSQAQQSQLMEFQHEMGLLKSLQHPNIVSYIGVVQTPVSLNILMEYVPGGSLQSLIGKFGPLKESVVALFTHQILQGLAYLHEHNIVHRDIKGGNILLRADGVVKLADFGCARVLDREGESSTEKDMCMTTKGTPLWMAPEVLAKEPYSTPADIWSVGCTVIEMITGQPPWSEYGSPWAALYAIVKARRSPPIRSDIPKGAQAFIAECLRFTPSERPTASALLRHPFLRQAAMRHAAKAKRDTPGRSRESQ</sequence>
<proteinExistence type="predicted"/>
<keyword evidence="4" id="KW-0418">Kinase</keyword>
<dbReference type="InterPro" id="IPR001245">
    <property type="entry name" value="Ser-Thr/Tyr_kinase_cat_dom"/>
</dbReference>
<feature type="compositionally biased region" description="Polar residues" evidence="7">
    <location>
        <begin position="174"/>
        <end position="193"/>
    </location>
</feature>
<evidence type="ECO:0000256" key="3">
    <source>
        <dbReference type="ARBA" id="ARBA00022741"/>
    </source>
</evidence>
<name>A0A0G4EFQ9_VITBC</name>
<evidence type="ECO:0000256" key="2">
    <source>
        <dbReference type="ARBA" id="ARBA00022679"/>
    </source>
</evidence>
<dbReference type="AlphaFoldDB" id="A0A0G4EFQ9"/>
<keyword evidence="1" id="KW-0723">Serine/threonine-protein kinase</keyword>
<dbReference type="PROSITE" id="PS00108">
    <property type="entry name" value="PROTEIN_KINASE_ST"/>
    <property type="match status" value="1"/>
</dbReference>
<evidence type="ECO:0000256" key="6">
    <source>
        <dbReference type="PROSITE-ProRule" id="PRU10141"/>
    </source>
</evidence>
<dbReference type="InterPro" id="IPR008271">
    <property type="entry name" value="Ser/Thr_kinase_AS"/>
</dbReference>
<dbReference type="OMA" id="YLAMHTH"/>
<dbReference type="Proteomes" id="UP000041254">
    <property type="component" value="Unassembled WGS sequence"/>
</dbReference>
<reference evidence="9 10" key="1">
    <citation type="submission" date="2014-11" db="EMBL/GenBank/DDBJ databases">
        <authorList>
            <person name="Zhu J."/>
            <person name="Qi W."/>
            <person name="Song R."/>
        </authorList>
    </citation>
    <scope>NUCLEOTIDE SEQUENCE [LARGE SCALE GENOMIC DNA]</scope>
</reference>
<dbReference type="GO" id="GO:0004674">
    <property type="term" value="F:protein serine/threonine kinase activity"/>
    <property type="evidence" value="ECO:0007669"/>
    <property type="project" value="UniProtKB-KW"/>
</dbReference>
<dbReference type="PROSITE" id="PS00107">
    <property type="entry name" value="PROTEIN_KINASE_ATP"/>
    <property type="match status" value="1"/>
</dbReference>
<feature type="domain" description="Protein kinase" evidence="8">
    <location>
        <begin position="249"/>
        <end position="512"/>
    </location>
</feature>
<feature type="region of interest" description="Disordered" evidence="7">
    <location>
        <begin position="134"/>
        <end position="208"/>
    </location>
</feature>
<dbReference type="InParanoid" id="A0A0G4EFQ9"/>
<dbReference type="Gene3D" id="1.10.510.10">
    <property type="entry name" value="Transferase(Phosphotransferase) domain 1"/>
    <property type="match status" value="1"/>
</dbReference>
<accession>A0A0G4EFQ9</accession>
<evidence type="ECO:0000313" key="10">
    <source>
        <dbReference type="Proteomes" id="UP000041254"/>
    </source>
</evidence>
<feature type="binding site" evidence="6">
    <location>
        <position position="278"/>
    </location>
    <ligand>
        <name>ATP</name>
        <dbReference type="ChEBI" id="CHEBI:30616"/>
    </ligand>
</feature>
<evidence type="ECO:0000256" key="5">
    <source>
        <dbReference type="ARBA" id="ARBA00022840"/>
    </source>
</evidence>
<dbReference type="PhylomeDB" id="A0A0G4EFQ9"/>
<dbReference type="EMBL" id="CDMY01000227">
    <property type="protein sequence ID" value="CEL95365.1"/>
    <property type="molecule type" value="Genomic_DNA"/>
</dbReference>
<dbReference type="SMART" id="SM00220">
    <property type="entry name" value="S_TKc"/>
    <property type="match status" value="1"/>
</dbReference>
<dbReference type="Pfam" id="PF00069">
    <property type="entry name" value="Pkinase"/>
    <property type="match status" value="1"/>
</dbReference>
<dbReference type="InterPro" id="IPR000719">
    <property type="entry name" value="Prot_kinase_dom"/>
</dbReference>
<dbReference type="STRING" id="1169540.A0A0G4EFQ9"/>
<dbReference type="OrthoDB" id="440482at2759"/>
<dbReference type="PANTHER" id="PTHR11584">
    <property type="entry name" value="SERINE/THREONINE PROTEIN KINASE"/>
    <property type="match status" value="1"/>
</dbReference>
<evidence type="ECO:0000256" key="4">
    <source>
        <dbReference type="ARBA" id="ARBA00022777"/>
    </source>
</evidence>
<evidence type="ECO:0000313" key="9">
    <source>
        <dbReference type="EMBL" id="CEL95365.1"/>
    </source>
</evidence>
<organism evidence="9 10">
    <name type="scientific">Vitrella brassicaformis (strain CCMP3155)</name>
    <dbReference type="NCBI Taxonomy" id="1169540"/>
    <lineage>
        <taxon>Eukaryota</taxon>
        <taxon>Sar</taxon>
        <taxon>Alveolata</taxon>
        <taxon>Colpodellida</taxon>
        <taxon>Vitrellaceae</taxon>
        <taxon>Vitrella</taxon>
    </lineage>
</organism>
<feature type="region of interest" description="Disordered" evidence="7">
    <location>
        <begin position="1"/>
        <end position="58"/>
    </location>
</feature>
<dbReference type="VEuPathDB" id="CryptoDB:Vbra_11795"/>
<evidence type="ECO:0000256" key="7">
    <source>
        <dbReference type="SAM" id="MobiDB-lite"/>
    </source>
</evidence>
<dbReference type="InterPro" id="IPR011009">
    <property type="entry name" value="Kinase-like_dom_sf"/>
</dbReference>
<dbReference type="FunFam" id="3.30.200.20:FF:000040">
    <property type="entry name" value="Dual specificity mitogen-activated protein kinase kinase"/>
    <property type="match status" value="1"/>
</dbReference>
<keyword evidence="10" id="KW-1185">Reference proteome</keyword>
<dbReference type="InterPro" id="IPR017441">
    <property type="entry name" value="Protein_kinase_ATP_BS"/>
</dbReference>
<feature type="compositionally biased region" description="Basic residues" evidence="7">
    <location>
        <begin position="150"/>
        <end position="161"/>
    </location>
</feature>
<dbReference type="PROSITE" id="PS50011">
    <property type="entry name" value="PROTEIN_KINASE_DOM"/>
    <property type="match status" value="1"/>
</dbReference>
<dbReference type="CDD" id="cd06606">
    <property type="entry name" value="STKc_MAPKKK"/>
    <property type="match status" value="1"/>
</dbReference>
<dbReference type="SUPFAM" id="SSF56112">
    <property type="entry name" value="Protein kinase-like (PK-like)"/>
    <property type="match status" value="1"/>
</dbReference>
<keyword evidence="2" id="KW-0808">Transferase</keyword>
<protein>
    <recommendedName>
        <fullName evidence="8">Protein kinase domain-containing protein</fullName>
    </recommendedName>
</protein>
<dbReference type="GO" id="GO:0005524">
    <property type="term" value="F:ATP binding"/>
    <property type="evidence" value="ECO:0007669"/>
    <property type="project" value="UniProtKB-UniRule"/>
</dbReference>
<gene>
    <name evidence="9" type="ORF">Vbra_11795</name>
</gene>
<evidence type="ECO:0000259" key="8">
    <source>
        <dbReference type="PROSITE" id="PS50011"/>
    </source>
</evidence>
<dbReference type="SUPFAM" id="SSF54277">
    <property type="entry name" value="CAD &amp; PB1 domains"/>
    <property type="match status" value="1"/>
</dbReference>
<dbReference type="PANTHER" id="PTHR11584:SF369">
    <property type="entry name" value="MITOGEN-ACTIVATED PROTEIN KINASE KINASE KINASE 19-RELATED"/>
    <property type="match status" value="1"/>
</dbReference>
<evidence type="ECO:0000256" key="1">
    <source>
        <dbReference type="ARBA" id="ARBA00022527"/>
    </source>
</evidence>
<keyword evidence="5 6" id="KW-0067">ATP-binding</keyword>